<evidence type="ECO:0000313" key="11">
    <source>
        <dbReference type="Proteomes" id="UP000283993"/>
    </source>
</evidence>
<keyword evidence="2" id="KW-1003">Cell membrane</keyword>
<dbReference type="Pfam" id="PF02687">
    <property type="entry name" value="FtsX"/>
    <property type="match status" value="2"/>
</dbReference>
<comment type="caution">
    <text evidence="10">The sequence shown here is derived from an EMBL/GenBank/DDBJ whole genome shotgun (WGS) entry which is preliminary data.</text>
</comment>
<evidence type="ECO:0000256" key="7">
    <source>
        <dbReference type="SAM" id="Phobius"/>
    </source>
</evidence>
<feature type="transmembrane region" description="Helical" evidence="7">
    <location>
        <begin position="769"/>
        <end position="793"/>
    </location>
</feature>
<gene>
    <name evidence="10" type="ORF">SAOR_02045</name>
</gene>
<feature type="transmembrane region" description="Helical" evidence="7">
    <location>
        <begin position="805"/>
        <end position="830"/>
    </location>
</feature>
<keyword evidence="3 7" id="KW-0812">Transmembrane</keyword>
<accession>A0A423PWA3</accession>
<feature type="transmembrane region" description="Helical" evidence="7">
    <location>
        <begin position="716"/>
        <end position="736"/>
    </location>
</feature>
<keyword evidence="4 7" id="KW-1133">Transmembrane helix</keyword>
<feature type="transmembrane region" description="Helical" evidence="7">
    <location>
        <begin position="358"/>
        <end position="378"/>
    </location>
</feature>
<dbReference type="EMBL" id="AYKH01000002">
    <property type="protein sequence ID" value="ROO29887.1"/>
    <property type="molecule type" value="Genomic_DNA"/>
</dbReference>
<keyword evidence="11" id="KW-1185">Reference proteome</keyword>
<feature type="transmembrane region" description="Helical" evidence="7">
    <location>
        <begin position="311"/>
        <end position="338"/>
    </location>
</feature>
<dbReference type="PANTHER" id="PTHR30287:SF1">
    <property type="entry name" value="INNER MEMBRANE PROTEIN"/>
    <property type="match status" value="1"/>
</dbReference>
<evidence type="ECO:0000256" key="1">
    <source>
        <dbReference type="ARBA" id="ARBA00004651"/>
    </source>
</evidence>
<feature type="domain" description="MacB-like periplasmic core" evidence="9">
    <location>
        <begin position="29"/>
        <end position="235"/>
    </location>
</feature>
<evidence type="ECO:0000256" key="6">
    <source>
        <dbReference type="SAM" id="MobiDB-lite"/>
    </source>
</evidence>
<dbReference type="InterPro" id="IPR025857">
    <property type="entry name" value="MacB_PCD"/>
</dbReference>
<dbReference type="Pfam" id="PF12704">
    <property type="entry name" value="MacB_PCD"/>
    <property type="match status" value="1"/>
</dbReference>
<evidence type="ECO:0000256" key="4">
    <source>
        <dbReference type="ARBA" id="ARBA00022989"/>
    </source>
</evidence>
<evidence type="ECO:0000256" key="5">
    <source>
        <dbReference type="ARBA" id="ARBA00023136"/>
    </source>
</evidence>
<dbReference type="Proteomes" id="UP000283993">
    <property type="component" value="Unassembled WGS sequence"/>
</dbReference>
<evidence type="ECO:0000259" key="8">
    <source>
        <dbReference type="Pfam" id="PF02687"/>
    </source>
</evidence>
<dbReference type="AlphaFoldDB" id="A0A423PWA3"/>
<feature type="domain" description="ABC3 transporter permease C-terminal" evidence="8">
    <location>
        <begin position="268"/>
        <end position="385"/>
    </location>
</feature>
<sequence>MSERGNEASALGLAWRHGRRSAGRGEWLILLVALAVAVAAVTAVGLLTDRVRSAMVRQGATTLAADLRLSTRAPLEADRARALAATGVETAAVTVFPSTLSDDDTVTLVSVKAVERAYPLRGTLTLRRGPPGTATETVAHGPPPGRVWVAQRVLDEQDRGVGDRLQLGDAELTIDAVLVTEPDRDPGFAGLAPRVMIAAADIEATGLLGFGSRAEYATLIAGDAPAVAAARAALDDDLATGERLQTPAESNRALSRALSRADVFLDLAALVAVVLAGVAIALTARRHAESRLDEIALLKTLGARRGLIARVLAWQLVLIGVLGIAGGLILGAAAQAGIGRVIAGAFEIALPGPAWRGLWPGPIAGALLLAGFAWPALARARRTPPARVLARALADDDRRAWRMHAGAIASVAVLAALATRDAMLTAWVLGGALAGAAALALGALGLLWCVERARTGLGGRLGPGIRLGLAALSRRRAASVLQIVAFGVGLIMLFLLVIVRGDLLAGWRADIAADAPNRFLINITPDQQPQVADFLAEHGIEAPAFFPLVRARLTTVDGRAIESDPALAESAGELARRELNLSWTDTLKADNRLLEGRWWQPADRGEPHVSIDESVAERLGVGIGDTLGFDLAGRTFTTEIRSIRSIDWSSLEANFYVLFPPGFLDDYPSTYITSFHLPDDRRAVLGDLVREFNNVSVIDIAAILDQLTTLIDRVSLAVELVFGFTLAAGLVVLLAAMQASRSARRREAALLRALGTRARWLRQAVVVECLLLGACAAVLAAVVAQIAAVVLATQVLDLGYTWRPGVWLVAVTSATIAIALAGLASLGDVLRQPAWTSLRAED</sequence>
<proteinExistence type="predicted"/>
<name>A0A423PWA3_9GAMM</name>
<dbReference type="GO" id="GO:0005886">
    <property type="term" value="C:plasma membrane"/>
    <property type="evidence" value="ECO:0007669"/>
    <property type="project" value="UniProtKB-SubCell"/>
</dbReference>
<evidence type="ECO:0000256" key="2">
    <source>
        <dbReference type="ARBA" id="ARBA00022475"/>
    </source>
</evidence>
<dbReference type="InterPro" id="IPR003838">
    <property type="entry name" value="ABC3_permease_C"/>
</dbReference>
<dbReference type="InterPro" id="IPR038766">
    <property type="entry name" value="Membrane_comp_ABC_pdt"/>
</dbReference>
<reference evidence="10 11" key="1">
    <citation type="submission" date="2013-10" db="EMBL/GenBank/DDBJ databases">
        <title>Salinisphaera orenii MK-B5 Genome Sequencing.</title>
        <authorList>
            <person name="Lai Q."/>
            <person name="Li C."/>
            <person name="Shao Z."/>
        </authorList>
    </citation>
    <scope>NUCLEOTIDE SEQUENCE [LARGE SCALE GENOMIC DNA]</scope>
    <source>
        <strain evidence="10 11">MK-B5</strain>
    </source>
</reference>
<organism evidence="10 11">
    <name type="scientific">Salinisphaera orenii MK-B5</name>
    <dbReference type="NCBI Taxonomy" id="856730"/>
    <lineage>
        <taxon>Bacteria</taxon>
        <taxon>Pseudomonadati</taxon>
        <taxon>Pseudomonadota</taxon>
        <taxon>Gammaproteobacteria</taxon>
        <taxon>Salinisphaerales</taxon>
        <taxon>Salinisphaeraceae</taxon>
        <taxon>Salinisphaera</taxon>
    </lineage>
</organism>
<feature type="transmembrane region" description="Helical" evidence="7">
    <location>
        <begin position="27"/>
        <end position="47"/>
    </location>
</feature>
<evidence type="ECO:0000256" key="3">
    <source>
        <dbReference type="ARBA" id="ARBA00022692"/>
    </source>
</evidence>
<dbReference type="RefSeq" id="WP_123630011.1">
    <property type="nucleotide sequence ID" value="NZ_AYKH01000002.1"/>
</dbReference>
<feature type="region of interest" description="Disordered" evidence="6">
    <location>
        <begin position="125"/>
        <end position="144"/>
    </location>
</feature>
<keyword evidence="5 7" id="KW-0472">Membrane</keyword>
<feature type="transmembrane region" description="Helical" evidence="7">
    <location>
        <begin position="399"/>
        <end position="418"/>
    </location>
</feature>
<feature type="transmembrane region" description="Helical" evidence="7">
    <location>
        <begin position="263"/>
        <end position="282"/>
    </location>
</feature>
<comment type="subcellular location">
    <subcellularLocation>
        <location evidence="1">Cell membrane</location>
        <topology evidence="1">Multi-pass membrane protein</topology>
    </subcellularLocation>
</comment>
<evidence type="ECO:0000259" key="9">
    <source>
        <dbReference type="Pfam" id="PF12704"/>
    </source>
</evidence>
<evidence type="ECO:0000313" key="10">
    <source>
        <dbReference type="EMBL" id="ROO29887.1"/>
    </source>
</evidence>
<feature type="domain" description="ABC3 transporter permease C-terminal" evidence="8">
    <location>
        <begin position="721"/>
        <end position="832"/>
    </location>
</feature>
<feature type="transmembrane region" description="Helical" evidence="7">
    <location>
        <begin position="480"/>
        <end position="499"/>
    </location>
</feature>
<dbReference type="PANTHER" id="PTHR30287">
    <property type="entry name" value="MEMBRANE COMPONENT OF PREDICTED ABC SUPERFAMILY METABOLITE UPTAKE TRANSPORTER"/>
    <property type="match status" value="1"/>
</dbReference>
<feature type="transmembrane region" description="Helical" evidence="7">
    <location>
        <begin position="424"/>
        <end position="450"/>
    </location>
</feature>
<protein>
    <submittedName>
        <fullName evidence="10">Uncharacterized protein</fullName>
    </submittedName>
</protein>